<dbReference type="AlphaFoldDB" id="A0A2A9CZV5"/>
<dbReference type="PROSITE" id="PS51257">
    <property type="entry name" value="PROKAR_LIPOPROTEIN"/>
    <property type="match status" value="1"/>
</dbReference>
<sequence length="177" mass="18031">MTWTRSLAPALLALPLLTACSGADSDGDADSTDSATSSDIATADPAECSGVALVVDTGDMPDTGVAGTWCIEADAAIAATEVLAQAGVETEGTQEFGDAVVCRVNGVPAEDTTLLADDGSEIVETCEGMPSADAYWSLWLQTDGAWEYAPEGVDTLQVEPGSALGLLFVLNGQPESL</sequence>
<feature type="chain" id="PRO_5039164860" description="Subtilisin inhibitor-like" evidence="1">
    <location>
        <begin position="26"/>
        <end position="177"/>
    </location>
</feature>
<gene>
    <name evidence="2" type="ORF">ATL40_1547</name>
</gene>
<comment type="caution">
    <text evidence="2">The sequence shown here is derived from an EMBL/GenBank/DDBJ whole genome shotgun (WGS) entry which is preliminary data.</text>
</comment>
<reference evidence="2 3" key="1">
    <citation type="submission" date="2017-10" db="EMBL/GenBank/DDBJ databases">
        <title>Sequencing the genomes of 1000 actinobacteria strains.</title>
        <authorList>
            <person name="Klenk H.-P."/>
        </authorList>
    </citation>
    <scope>NUCLEOTIDE SEQUENCE [LARGE SCALE GENOMIC DNA]</scope>
    <source>
        <strain evidence="2 3">DSM 21801</strain>
    </source>
</reference>
<evidence type="ECO:0000256" key="1">
    <source>
        <dbReference type="SAM" id="SignalP"/>
    </source>
</evidence>
<dbReference type="RefSeq" id="WP_098469017.1">
    <property type="nucleotide sequence ID" value="NZ_PDJD01000001.1"/>
</dbReference>
<keyword evidence="3" id="KW-1185">Reference proteome</keyword>
<dbReference type="OrthoDB" id="4401005at2"/>
<organism evidence="2 3">
    <name type="scientific">Serinibacter salmoneus</name>
    <dbReference type="NCBI Taxonomy" id="556530"/>
    <lineage>
        <taxon>Bacteria</taxon>
        <taxon>Bacillati</taxon>
        <taxon>Actinomycetota</taxon>
        <taxon>Actinomycetes</taxon>
        <taxon>Micrococcales</taxon>
        <taxon>Beutenbergiaceae</taxon>
        <taxon>Serinibacter</taxon>
    </lineage>
</organism>
<feature type="signal peptide" evidence="1">
    <location>
        <begin position="1"/>
        <end position="25"/>
    </location>
</feature>
<evidence type="ECO:0000313" key="3">
    <source>
        <dbReference type="Proteomes" id="UP000224915"/>
    </source>
</evidence>
<dbReference type="EMBL" id="PDJD01000001">
    <property type="protein sequence ID" value="PFG19967.1"/>
    <property type="molecule type" value="Genomic_DNA"/>
</dbReference>
<evidence type="ECO:0000313" key="2">
    <source>
        <dbReference type="EMBL" id="PFG19967.1"/>
    </source>
</evidence>
<keyword evidence="1" id="KW-0732">Signal</keyword>
<protein>
    <recommendedName>
        <fullName evidence="4">Subtilisin inhibitor-like</fullName>
    </recommendedName>
</protein>
<proteinExistence type="predicted"/>
<accession>A0A2A9CZV5</accession>
<evidence type="ECO:0008006" key="4">
    <source>
        <dbReference type="Google" id="ProtNLM"/>
    </source>
</evidence>
<name>A0A2A9CZV5_9MICO</name>
<dbReference type="Proteomes" id="UP000224915">
    <property type="component" value="Unassembled WGS sequence"/>
</dbReference>